<feature type="transmembrane region" description="Helical" evidence="1">
    <location>
        <begin position="42"/>
        <end position="59"/>
    </location>
</feature>
<dbReference type="Proteomes" id="UP000655751">
    <property type="component" value="Unassembled WGS sequence"/>
</dbReference>
<gene>
    <name evidence="2" type="ORF">IT779_06170</name>
</gene>
<protein>
    <submittedName>
        <fullName evidence="2">Uncharacterized protein</fullName>
    </submittedName>
</protein>
<proteinExistence type="predicted"/>
<reference evidence="2" key="1">
    <citation type="submission" date="2020-11" db="EMBL/GenBank/DDBJ databases">
        <title>Nocardia NEAU-351.nov., a novel actinomycete isolated from the cow dung.</title>
        <authorList>
            <person name="Zhang X."/>
        </authorList>
    </citation>
    <scope>NUCLEOTIDE SEQUENCE</scope>
    <source>
        <strain evidence="2">NEAU-351</strain>
    </source>
</reference>
<feature type="transmembrane region" description="Helical" evidence="1">
    <location>
        <begin position="65"/>
        <end position="83"/>
    </location>
</feature>
<name>A0A931I748_9NOCA</name>
<sequence>MRVVRWVSGVAAAGVVVLTLVVVVMAVVAGRRGFPGPGGESVALHLAAAVAVIAAQIFADRHRGFAAFSGSLVVFVCAGLLLWTQWWG</sequence>
<dbReference type="AlphaFoldDB" id="A0A931I748"/>
<dbReference type="EMBL" id="JADMLG010000002">
    <property type="protein sequence ID" value="MBH0775869.1"/>
    <property type="molecule type" value="Genomic_DNA"/>
</dbReference>
<keyword evidence="1" id="KW-1133">Transmembrane helix</keyword>
<evidence type="ECO:0000313" key="3">
    <source>
        <dbReference type="Proteomes" id="UP000655751"/>
    </source>
</evidence>
<comment type="caution">
    <text evidence="2">The sequence shown here is derived from an EMBL/GenBank/DDBJ whole genome shotgun (WGS) entry which is preliminary data.</text>
</comment>
<keyword evidence="1" id="KW-0472">Membrane</keyword>
<evidence type="ECO:0000256" key="1">
    <source>
        <dbReference type="SAM" id="Phobius"/>
    </source>
</evidence>
<evidence type="ECO:0000313" key="2">
    <source>
        <dbReference type="EMBL" id="MBH0775869.1"/>
    </source>
</evidence>
<feature type="transmembrane region" description="Helical" evidence="1">
    <location>
        <begin position="6"/>
        <end position="30"/>
    </location>
</feature>
<keyword evidence="1" id="KW-0812">Transmembrane</keyword>
<accession>A0A931I748</accession>
<organism evidence="2 3">
    <name type="scientific">Nocardia bovistercoris</name>
    <dbReference type="NCBI Taxonomy" id="2785916"/>
    <lineage>
        <taxon>Bacteria</taxon>
        <taxon>Bacillati</taxon>
        <taxon>Actinomycetota</taxon>
        <taxon>Actinomycetes</taxon>
        <taxon>Mycobacteriales</taxon>
        <taxon>Nocardiaceae</taxon>
        <taxon>Nocardia</taxon>
    </lineage>
</organism>
<keyword evidence="3" id="KW-1185">Reference proteome</keyword>